<evidence type="ECO:0000256" key="2">
    <source>
        <dbReference type="SAM" id="MobiDB-lite"/>
    </source>
</evidence>
<dbReference type="GO" id="GO:0019843">
    <property type="term" value="F:rRNA binding"/>
    <property type="evidence" value="ECO:0007669"/>
    <property type="project" value="InterPro"/>
</dbReference>
<evidence type="ECO:0000256" key="1">
    <source>
        <dbReference type="ARBA" id="ARBA00007465"/>
    </source>
</evidence>
<accession>X1QDN6</accession>
<name>X1QDN6_9ZZZZ</name>
<dbReference type="Pfam" id="PF00163">
    <property type="entry name" value="Ribosomal_S4"/>
    <property type="match status" value="1"/>
</dbReference>
<comment type="similarity">
    <text evidence="1">Belongs to the universal ribosomal protein uS4 family.</text>
</comment>
<evidence type="ECO:0000259" key="3">
    <source>
        <dbReference type="Pfam" id="PF00163"/>
    </source>
</evidence>
<proteinExistence type="inferred from homology"/>
<protein>
    <recommendedName>
        <fullName evidence="3">Small ribosomal subunit protein uS4 N-terminal domain-containing protein</fullName>
    </recommendedName>
</protein>
<dbReference type="EMBL" id="BARV01025162">
    <property type="protein sequence ID" value="GAI41389.1"/>
    <property type="molecule type" value="Genomic_DNA"/>
</dbReference>
<feature type="domain" description="Small ribosomal subunit protein uS4 N-terminal" evidence="3">
    <location>
        <begin position="3"/>
        <end position="59"/>
    </location>
</feature>
<sequence>MAKYLGPRGKVVRRLDYPVFESLKFASPKRNYPPGQHGNTLRRKVSTYGLQLREKQQGRIP</sequence>
<evidence type="ECO:0000313" key="4">
    <source>
        <dbReference type="EMBL" id="GAI41389.1"/>
    </source>
</evidence>
<feature type="compositionally biased region" description="Basic and acidic residues" evidence="2">
    <location>
        <begin position="52"/>
        <end position="61"/>
    </location>
</feature>
<dbReference type="InterPro" id="IPR001912">
    <property type="entry name" value="Ribosomal_uS4_N"/>
</dbReference>
<dbReference type="SUPFAM" id="SSF55174">
    <property type="entry name" value="Alpha-L RNA-binding motif"/>
    <property type="match status" value="1"/>
</dbReference>
<dbReference type="AlphaFoldDB" id="X1QDN6"/>
<feature type="region of interest" description="Disordered" evidence="2">
    <location>
        <begin position="29"/>
        <end position="61"/>
    </location>
</feature>
<gene>
    <name evidence="4" type="ORF">S06H3_40931</name>
</gene>
<feature type="non-terminal residue" evidence="4">
    <location>
        <position position="61"/>
    </location>
</feature>
<comment type="caution">
    <text evidence="4">The sequence shown here is derived from an EMBL/GenBank/DDBJ whole genome shotgun (WGS) entry which is preliminary data.</text>
</comment>
<dbReference type="Gene3D" id="1.10.1050.10">
    <property type="entry name" value="Ribosomal Protein S4 Delta 41, Chain A, domain 1"/>
    <property type="match status" value="1"/>
</dbReference>
<reference evidence="4" key="1">
    <citation type="journal article" date="2014" name="Front. Microbiol.">
        <title>High frequency of phylogenetically diverse reductive dehalogenase-homologous genes in deep subseafloor sedimentary metagenomes.</title>
        <authorList>
            <person name="Kawai M."/>
            <person name="Futagami T."/>
            <person name="Toyoda A."/>
            <person name="Takaki Y."/>
            <person name="Nishi S."/>
            <person name="Hori S."/>
            <person name="Arai W."/>
            <person name="Tsubouchi T."/>
            <person name="Morono Y."/>
            <person name="Uchiyama I."/>
            <person name="Ito T."/>
            <person name="Fujiyama A."/>
            <person name="Inagaki F."/>
            <person name="Takami H."/>
        </authorList>
    </citation>
    <scope>NUCLEOTIDE SEQUENCE</scope>
    <source>
        <strain evidence="4">Expedition CK06-06</strain>
    </source>
</reference>
<organism evidence="4">
    <name type="scientific">marine sediment metagenome</name>
    <dbReference type="NCBI Taxonomy" id="412755"/>
    <lineage>
        <taxon>unclassified sequences</taxon>
        <taxon>metagenomes</taxon>
        <taxon>ecological metagenomes</taxon>
    </lineage>
</organism>